<dbReference type="Pfam" id="PF08398">
    <property type="entry name" value="Phospholip_A2_4"/>
    <property type="match status" value="1"/>
</dbReference>
<dbReference type="HOGENOM" id="CLU_023431_2_0_1"/>
<dbReference type="GO" id="GO:0005198">
    <property type="term" value="F:structural molecule activity"/>
    <property type="evidence" value="ECO:0007669"/>
    <property type="project" value="InterPro"/>
</dbReference>
<reference evidence="3 4" key="1">
    <citation type="journal article" date="2013" name="Nature">
        <title>Insights into bilaterian evolution from three spiralian genomes.</title>
        <authorList>
            <person name="Simakov O."/>
            <person name="Marletaz F."/>
            <person name="Cho S.J."/>
            <person name="Edsinger-Gonzales E."/>
            <person name="Havlak P."/>
            <person name="Hellsten U."/>
            <person name="Kuo D.H."/>
            <person name="Larsson T."/>
            <person name="Lv J."/>
            <person name="Arendt D."/>
            <person name="Savage R."/>
            <person name="Osoegawa K."/>
            <person name="de Jong P."/>
            <person name="Grimwood J."/>
            <person name="Chapman J.A."/>
            <person name="Shapiro H."/>
            <person name="Aerts A."/>
            <person name="Otillar R.P."/>
            <person name="Terry A.Y."/>
            <person name="Boore J.L."/>
            <person name="Grigoriev I.V."/>
            <person name="Lindberg D.R."/>
            <person name="Seaver E.C."/>
            <person name="Weisblat D.A."/>
            <person name="Putnam N.H."/>
            <person name="Rokhsar D.S."/>
        </authorList>
    </citation>
    <scope>NUCLEOTIDE SEQUENCE [LARGE SCALE GENOMIC DNA]</scope>
</reference>
<organism evidence="3 4">
    <name type="scientific">Lottia gigantea</name>
    <name type="common">Giant owl limpet</name>
    <dbReference type="NCBI Taxonomy" id="225164"/>
    <lineage>
        <taxon>Eukaryota</taxon>
        <taxon>Metazoa</taxon>
        <taxon>Spiralia</taxon>
        <taxon>Lophotrochozoa</taxon>
        <taxon>Mollusca</taxon>
        <taxon>Gastropoda</taxon>
        <taxon>Patellogastropoda</taxon>
        <taxon>Lottioidea</taxon>
        <taxon>Lottiidae</taxon>
        <taxon>Lottia</taxon>
    </lineage>
</organism>
<keyword evidence="1" id="KW-0175">Coiled coil</keyword>
<feature type="coiled-coil region" evidence="1">
    <location>
        <begin position="231"/>
        <end position="299"/>
    </location>
</feature>
<dbReference type="CTD" id="20236610"/>
<evidence type="ECO:0000313" key="3">
    <source>
        <dbReference type="EMBL" id="ESO85650.1"/>
    </source>
</evidence>
<evidence type="ECO:0000313" key="4">
    <source>
        <dbReference type="Proteomes" id="UP000030746"/>
    </source>
</evidence>
<sequence length="555" mass="64774">MIVAHAPKTYFGSGDIQKSLGSLPGFPWAKYPGEKHLPGHNYTGPGTRLDLRLDENDKPKPGEEPVNRVDGAALKHDILYRNKDIKFRHEADKQMIIELENIPNPTFKERMQRALIIKLLKAKMKLETKKPNTTAWINKAKPYFLDQIGDTLQGDLDMNNFSITNLKSPENDNDAIHKKYLMEQLNLIEVNKDHLKERINFIDDTKLQQEVTSLKSFIEEQLAKVANKTELQNLISLISKLEDKIAKQKLDIQQLIDNIPDENEDTFQQELNALETKLNSELQKELTNIHQQIQNIDDSVIQQQIITINNLVLKQDKNILALEKQLKQENKSYYFNLPFGNLSYDDASITDNIDKSKDYEYKKYGFKLNIRVFSPSNFIHPYDIFKSDHLSDFFFGEKLIIEINFPFQVKVDSIFFRQNSHMSKKFNTRKVLQFINGTKNVETKELEINDENSKHGHLYEIKTSGKYIDRFRMLIIPDNEEDGLSLNNFDMLLETETPPSASIIRNPKPQKEIINYQFLRATDFEYVKLYFVDNDIFTSIDIHKSQQQSKFFNKR</sequence>
<dbReference type="RefSeq" id="XP_009063889.1">
    <property type="nucleotide sequence ID" value="XM_009065641.1"/>
</dbReference>
<gene>
    <name evidence="3" type="ORF">LOTGIDRAFT_155142</name>
</gene>
<dbReference type="AlphaFoldDB" id="V3ZSU9"/>
<dbReference type="OrthoDB" id="6282662at2759"/>
<dbReference type="Proteomes" id="UP000030746">
    <property type="component" value="Unassembled WGS sequence"/>
</dbReference>
<keyword evidence="4" id="KW-1185">Reference proteome</keyword>
<dbReference type="InterPro" id="IPR013607">
    <property type="entry name" value="Phospholipase_A2-like"/>
</dbReference>
<protein>
    <recommendedName>
        <fullName evidence="2">Phospholipase A2-like domain-containing protein</fullName>
    </recommendedName>
</protein>
<name>V3ZSU9_LOTGI</name>
<evidence type="ECO:0000256" key="1">
    <source>
        <dbReference type="SAM" id="Coils"/>
    </source>
</evidence>
<proteinExistence type="predicted"/>
<accession>V3ZSU9</accession>
<dbReference type="EMBL" id="KB203274">
    <property type="protein sequence ID" value="ESO85650.1"/>
    <property type="molecule type" value="Genomic_DNA"/>
</dbReference>
<feature type="domain" description="Phospholipase A2-like" evidence="2">
    <location>
        <begin position="35"/>
        <end position="101"/>
    </location>
</feature>
<dbReference type="GeneID" id="20236610"/>
<evidence type="ECO:0000259" key="2">
    <source>
        <dbReference type="Pfam" id="PF08398"/>
    </source>
</evidence>
<dbReference type="KEGG" id="lgi:LOTGIDRAFT_155142"/>